<protein>
    <submittedName>
        <fullName evidence="1">Right-handed parallel beta-helix repeat-containing protein</fullName>
    </submittedName>
</protein>
<dbReference type="SUPFAM" id="SSF51126">
    <property type="entry name" value="Pectin lyase-like"/>
    <property type="match status" value="1"/>
</dbReference>
<dbReference type="Gene3D" id="2.160.20.10">
    <property type="entry name" value="Single-stranded right-handed beta-helix, Pectin lyase-like"/>
    <property type="match status" value="1"/>
</dbReference>
<organism evidence="1 2">
    <name type="scientific">Salinimonas sediminis</name>
    <dbReference type="NCBI Taxonomy" id="2303538"/>
    <lineage>
        <taxon>Bacteria</taxon>
        <taxon>Pseudomonadati</taxon>
        <taxon>Pseudomonadota</taxon>
        <taxon>Gammaproteobacteria</taxon>
        <taxon>Alteromonadales</taxon>
        <taxon>Alteromonadaceae</taxon>
        <taxon>Alteromonas/Salinimonas group</taxon>
        <taxon>Salinimonas</taxon>
    </lineage>
</organism>
<dbReference type="OrthoDB" id="6197160at2"/>
<sequence>MIYRGCYAVFFSFPLKEPCYMRKTPILTVLGALFFVSVPATSSASTNQYTLTQSSLMGEQPGMAALTQMDEQNLTSQAQVLEVVNTLKKSSTYKRMLSKLSKGETDEAAAVLLALANGESLESSIPVLAQNTTYTSSALVRAAMLLFPLDRYELYRDLQQADVFDQTKLRKWASSTGVLTSALYPTSMTEQDVFIQPLLESASITVQHQPKDARIVASYKAAGSDDEWQQARELVFEPVTGVHTGPMVYLDAGTRYDVKIEVTTKQGDVANLTQQFTTRADKPPIDPDKVYHLADFYKGGTLDLEALKIEGTADGWAKIVGDKDTVIEATEGNRHAIRIGNNSYVYFENITVRGGRTHSIYADQAHHIWINQCDIAEWGREPNIIKKGVAYEKEGAEPINYDSAIYLRQTGVVTVENCHVHDPVPFSNDWRYGHPKGPNAFFAHANHPDPQYKGQVVIRNNRFVGKPGHRFNDVIEGRKNSEPLGGFVRDAAIYNNTFAYGNDDAIEVDGGQYNVMVYNNDMSHTYTGVSVIPTRIGPSFVFNNYIHDLGDETGKQWAGIKMGGLLAGAYGKSYLFHNLIEVNRNGFTASRFQEDSSLLTHAQNNIVITFKDNKTVGYNLFDQEGFAGSTFVNNYLINMKRAAPKIMGSITVPYTFPELVNTQKAQELVDSGEQVTLPIDGQYRIPNFSHVTADGKNFIYGIVK</sequence>
<evidence type="ECO:0000313" key="1">
    <source>
        <dbReference type="EMBL" id="AXR05543.1"/>
    </source>
</evidence>
<dbReference type="AlphaFoldDB" id="A0A346NJ36"/>
<evidence type="ECO:0000313" key="2">
    <source>
        <dbReference type="Proteomes" id="UP000262073"/>
    </source>
</evidence>
<dbReference type="InterPro" id="IPR006626">
    <property type="entry name" value="PbH1"/>
</dbReference>
<dbReference type="EMBL" id="CP031769">
    <property type="protein sequence ID" value="AXR05543.1"/>
    <property type="molecule type" value="Genomic_DNA"/>
</dbReference>
<keyword evidence="2" id="KW-1185">Reference proteome</keyword>
<reference evidence="1 2" key="1">
    <citation type="submission" date="2018-08" db="EMBL/GenBank/DDBJ databases">
        <title>Salinimonas sediminis sp. nov., a piezophilic bacterium isolated from a deep-sea sediment sample from the New Britain Trench.</title>
        <authorList>
            <person name="Cao J."/>
        </authorList>
    </citation>
    <scope>NUCLEOTIDE SEQUENCE [LARGE SCALE GENOMIC DNA]</scope>
    <source>
        <strain evidence="1 2">N102</strain>
    </source>
</reference>
<dbReference type="SMART" id="SM00710">
    <property type="entry name" value="PbH1"/>
    <property type="match status" value="4"/>
</dbReference>
<name>A0A346NJ36_9ALTE</name>
<dbReference type="Proteomes" id="UP000262073">
    <property type="component" value="Chromosome"/>
</dbReference>
<proteinExistence type="predicted"/>
<dbReference type="InterPro" id="IPR012334">
    <property type="entry name" value="Pectin_lyas_fold"/>
</dbReference>
<gene>
    <name evidence="1" type="ORF">D0Y50_03635</name>
</gene>
<dbReference type="InterPro" id="IPR011050">
    <property type="entry name" value="Pectin_lyase_fold/virulence"/>
</dbReference>
<accession>A0A346NJ36</accession>
<dbReference type="KEGG" id="salm:D0Y50_03635"/>